<reference evidence="4 5" key="1">
    <citation type="journal article" date="2019" name="Nat. Commun.">
        <title>The antimicrobial potential of Streptomyces from insect microbiomes.</title>
        <authorList>
            <person name="Chevrette M.G."/>
            <person name="Carlson C.M."/>
            <person name="Ortega H.E."/>
            <person name="Thomas C."/>
            <person name="Ananiev G.E."/>
            <person name="Barns K.J."/>
            <person name="Book A.J."/>
            <person name="Cagnazzo J."/>
            <person name="Carlos C."/>
            <person name="Flanigan W."/>
            <person name="Grubbs K.J."/>
            <person name="Horn H.A."/>
            <person name="Hoffmann F.M."/>
            <person name="Klassen J.L."/>
            <person name="Knack J.J."/>
            <person name="Lewin G.R."/>
            <person name="McDonald B.R."/>
            <person name="Muller L."/>
            <person name="Melo W.G.P."/>
            <person name="Pinto-Tomas A.A."/>
            <person name="Schmitz A."/>
            <person name="Wendt-Pienkowski E."/>
            <person name="Wildman S."/>
            <person name="Zhao M."/>
            <person name="Zhang F."/>
            <person name="Bugni T.S."/>
            <person name="Andes D.R."/>
            <person name="Pupo M.T."/>
            <person name="Currie C.R."/>
        </authorList>
    </citation>
    <scope>NUCLEOTIDE SEQUENCE [LARGE SCALE GENOMIC DNA]</scope>
    <source>
        <strain evidence="4 5">SID5840</strain>
    </source>
</reference>
<name>A0A7K2J0I1_9ACTN</name>
<protein>
    <submittedName>
        <fullName evidence="4">Tyrosine-type recombinase/integrase</fullName>
    </submittedName>
</protein>
<dbReference type="GO" id="GO:0003677">
    <property type="term" value="F:DNA binding"/>
    <property type="evidence" value="ECO:0007669"/>
    <property type="project" value="InterPro"/>
</dbReference>
<dbReference type="InterPro" id="IPR002104">
    <property type="entry name" value="Integrase_catalytic"/>
</dbReference>
<gene>
    <name evidence="4" type="ORF">GTW20_26700</name>
</gene>
<dbReference type="GO" id="GO:0006310">
    <property type="term" value="P:DNA recombination"/>
    <property type="evidence" value="ECO:0007669"/>
    <property type="project" value="UniProtKB-KW"/>
</dbReference>
<sequence length="139" mass="14403">MGPRSAQVECGLEADGDRGHRRRRRTAHPQPRRRRPVHRAANTVVTTLGAAAGIGPSDDGEPFGPHVLRHTFGTDLVRGHGDLAAEPVDVVLVAELMGHADLNTTAATTLPTDADKTRAPLGGVEGGRPGESTGQGVGG</sequence>
<dbReference type="Pfam" id="PF00589">
    <property type="entry name" value="Phage_integrase"/>
    <property type="match status" value="1"/>
</dbReference>
<organism evidence="4 5">
    <name type="scientific">Nocardiopsis alba</name>
    <dbReference type="NCBI Taxonomy" id="53437"/>
    <lineage>
        <taxon>Bacteria</taxon>
        <taxon>Bacillati</taxon>
        <taxon>Actinomycetota</taxon>
        <taxon>Actinomycetes</taxon>
        <taxon>Streptosporangiales</taxon>
        <taxon>Nocardiopsidaceae</taxon>
        <taxon>Nocardiopsis</taxon>
    </lineage>
</organism>
<evidence type="ECO:0000256" key="1">
    <source>
        <dbReference type="ARBA" id="ARBA00023172"/>
    </source>
</evidence>
<feature type="domain" description="Tyr recombinase" evidence="3">
    <location>
        <begin position="32"/>
        <end position="106"/>
    </location>
</feature>
<dbReference type="CDD" id="cd00397">
    <property type="entry name" value="DNA_BRE_C"/>
    <property type="match status" value="1"/>
</dbReference>
<dbReference type="SUPFAM" id="SSF56349">
    <property type="entry name" value="DNA breaking-rejoining enzymes"/>
    <property type="match status" value="1"/>
</dbReference>
<feature type="region of interest" description="Disordered" evidence="2">
    <location>
        <begin position="1"/>
        <end position="42"/>
    </location>
</feature>
<dbReference type="GO" id="GO:0015074">
    <property type="term" value="P:DNA integration"/>
    <property type="evidence" value="ECO:0007669"/>
    <property type="project" value="InterPro"/>
</dbReference>
<proteinExistence type="predicted"/>
<evidence type="ECO:0000256" key="2">
    <source>
        <dbReference type="SAM" id="MobiDB-lite"/>
    </source>
</evidence>
<evidence type="ECO:0000313" key="5">
    <source>
        <dbReference type="Proteomes" id="UP000467124"/>
    </source>
</evidence>
<comment type="caution">
    <text evidence="4">The sequence shown here is derived from an EMBL/GenBank/DDBJ whole genome shotgun (WGS) entry which is preliminary data.</text>
</comment>
<dbReference type="EMBL" id="WWHY01000001">
    <property type="protein sequence ID" value="MYR35749.1"/>
    <property type="molecule type" value="Genomic_DNA"/>
</dbReference>
<dbReference type="InterPro" id="IPR011010">
    <property type="entry name" value="DNA_brk_join_enz"/>
</dbReference>
<feature type="region of interest" description="Disordered" evidence="2">
    <location>
        <begin position="107"/>
        <end position="139"/>
    </location>
</feature>
<dbReference type="InterPro" id="IPR013762">
    <property type="entry name" value="Integrase-like_cat_sf"/>
</dbReference>
<accession>A0A7K2J0I1</accession>
<evidence type="ECO:0000259" key="3">
    <source>
        <dbReference type="Pfam" id="PF00589"/>
    </source>
</evidence>
<evidence type="ECO:0000313" key="4">
    <source>
        <dbReference type="EMBL" id="MYR35749.1"/>
    </source>
</evidence>
<dbReference type="AlphaFoldDB" id="A0A7K2J0I1"/>
<feature type="compositionally biased region" description="Basic residues" evidence="2">
    <location>
        <begin position="19"/>
        <end position="38"/>
    </location>
</feature>
<feature type="compositionally biased region" description="Gly residues" evidence="2">
    <location>
        <begin position="123"/>
        <end position="139"/>
    </location>
</feature>
<dbReference type="Proteomes" id="UP000467124">
    <property type="component" value="Unassembled WGS sequence"/>
</dbReference>
<dbReference type="Gene3D" id="1.10.443.10">
    <property type="entry name" value="Intergrase catalytic core"/>
    <property type="match status" value="1"/>
</dbReference>
<keyword evidence="1" id="KW-0233">DNA recombination</keyword>